<dbReference type="Proteomes" id="UP000000238">
    <property type="component" value="Chromosome"/>
</dbReference>
<dbReference type="EMBL" id="CP000155">
    <property type="protein sequence ID" value="ABC30997.1"/>
    <property type="molecule type" value="Genomic_DNA"/>
</dbReference>
<evidence type="ECO:0000313" key="3">
    <source>
        <dbReference type="Proteomes" id="UP000000238"/>
    </source>
</evidence>
<reference evidence="2 3" key="1">
    <citation type="journal article" date="2005" name="Nucleic Acids Res.">
        <title>Genomic blueprint of Hahella chejuensis, a marine microbe producing an algicidal agent.</title>
        <authorList>
            <person name="Jeong H."/>
            <person name="Yim J.H."/>
            <person name="Lee C."/>
            <person name="Choi S.-H."/>
            <person name="Park Y.K."/>
            <person name="Yoon S.H."/>
            <person name="Hur C.-G."/>
            <person name="Kang H.-Y."/>
            <person name="Kim D."/>
            <person name="Lee H.H."/>
            <person name="Park K.H."/>
            <person name="Park S.-H."/>
            <person name="Park H.-S."/>
            <person name="Lee H.K."/>
            <person name="Oh T.K."/>
            <person name="Kim J.F."/>
        </authorList>
    </citation>
    <scope>NUCLEOTIDE SEQUENCE [LARGE SCALE GENOMIC DNA]</scope>
    <source>
        <strain evidence="2 3">KCTC 2396</strain>
    </source>
</reference>
<evidence type="ECO:0000259" key="1">
    <source>
        <dbReference type="Pfam" id="PF07791"/>
    </source>
</evidence>
<dbReference type="OrthoDB" id="5515915at2"/>
<accession>Q2SEC7</accession>
<name>Q2SEC7_HAHCH</name>
<dbReference type="InterPro" id="IPR012433">
    <property type="entry name" value="Imm11"/>
</dbReference>
<feature type="domain" description="Immunity MXAN-0049 protein" evidence="1">
    <location>
        <begin position="92"/>
        <end position="191"/>
    </location>
</feature>
<keyword evidence="3" id="KW-1185">Reference proteome</keyword>
<evidence type="ECO:0000313" key="2">
    <source>
        <dbReference type="EMBL" id="ABC30997.1"/>
    </source>
</evidence>
<dbReference type="KEGG" id="hch:HCH_04290"/>
<dbReference type="AlphaFoldDB" id="Q2SEC7"/>
<protein>
    <recommendedName>
        <fullName evidence="1">Immunity MXAN-0049 protein domain-containing protein</fullName>
    </recommendedName>
</protein>
<dbReference type="Pfam" id="PF07791">
    <property type="entry name" value="Imm11"/>
    <property type="match status" value="1"/>
</dbReference>
<dbReference type="STRING" id="349521.HCH_04290"/>
<gene>
    <name evidence="2" type="ordered locus">HCH_04290</name>
</gene>
<organism evidence="2 3">
    <name type="scientific">Hahella chejuensis (strain KCTC 2396)</name>
    <dbReference type="NCBI Taxonomy" id="349521"/>
    <lineage>
        <taxon>Bacteria</taxon>
        <taxon>Pseudomonadati</taxon>
        <taxon>Pseudomonadota</taxon>
        <taxon>Gammaproteobacteria</taxon>
        <taxon>Oceanospirillales</taxon>
        <taxon>Hahellaceae</taxon>
        <taxon>Hahella</taxon>
    </lineage>
</organism>
<dbReference type="RefSeq" id="WP_011398064.1">
    <property type="nucleotide sequence ID" value="NC_007645.1"/>
</dbReference>
<proteinExistence type="predicted"/>
<dbReference type="HOGENOM" id="CLU_120443_1_0_6"/>
<sequence length="193" mass="22024">MKYFLFNTLGDTSNDDYCFTSDTPEGGIDSWGLIAGYRIADEYPNGIEKTILRLEEEYPGLVLASYIGNADRMLAFRKDVAKVIVDTNQSETEVIPFTLLDHKGKIRSEDYVFINPVGAIDCVNWKESVCTRDNEGNIETYEKLVFSKEKLEQRPHLFRIKFDTSLYLFSEALANTLLSKGYTNLIFKDIEVA</sequence>